<gene>
    <name evidence="1" type="ORF">AMJ44_12405</name>
</gene>
<dbReference type="Proteomes" id="UP000051861">
    <property type="component" value="Unassembled WGS sequence"/>
</dbReference>
<evidence type="ECO:0000313" key="1">
    <source>
        <dbReference type="EMBL" id="KPJ64642.1"/>
    </source>
</evidence>
<comment type="caution">
    <text evidence="1">The sequence shown here is derived from an EMBL/GenBank/DDBJ whole genome shotgun (WGS) entry which is preliminary data.</text>
</comment>
<reference evidence="1 2" key="1">
    <citation type="journal article" date="2015" name="Microbiome">
        <title>Genomic resolution of linkages in carbon, nitrogen, and sulfur cycling among widespread estuary sediment bacteria.</title>
        <authorList>
            <person name="Baker B.J."/>
            <person name="Lazar C.S."/>
            <person name="Teske A.P."/>
            <person name="Dick G.J."/>
        </authorList>
    </citation>
    <scope>NUCLEOTIDE SEQUENCE [LARGE SCALE GENOMIC DNA]</scope>
    <source>
        <strain evidence="1">DG_54_3</strain>
    </source>
</reference>
<dbReference type="AlphaFoldDB" id="A0A0S7XQ63"/>
<organism evidence="1 2">
    <name type="scientific">candidate division WOR-1 bacterium DG_54_3</name>
    <dbReference type="NCBI Taxonomy" id="1703775"/>
    <lineage>
        <taxon>Bacteria</taxon>
        <taxon>Bacillati</taxon>
        <taxon>Saganbacteria</taxon>
    </lineage>
</organism>
<name>A0A0S7XQ63_UNCSA</name>
<proteinExistence type="predicted"/>
<accession>A0A0S7XQ63</accession>
<sequence>MRRTNPIWLFGFVLLTCLSCASREPKVESHELRFKRIDHFMVNEFEVGVLEFEPCILPGGYIAIYHFPVYLGGAKKRDFYVNVYGSPDQMDAFKFKKVSRKFLYQHELLWVLEERTEEKLHEVLKRYDSAPGYAQIKEDVIEILSMKR</sequence>
<protein>
    <submittedName>
        <fullName evidence="1">Uncharacterized protein</fullName>
    </submittedName>
</protein>
<evidence type="ECO:0000313" key="2">
    <source>
        <dbReference type="Proteomes" id="UP000051861"/>
    </source>
</evidence>
<dbReference type="EMBL" id="LIZX01000170">
    <property type="protein sequence ID" value="KPJ64642.1"/>
    <property type="molecule type" value="Genomic_DNA"/>
</dbReference>